<keyword evidence="3" id="KW-0004">4Fe-4S</keyword>
<keyword evidence="8" id="KW-0411">Iron-sulfur</keyword>
<dbReference type="Gene3D" id="3.20.20.70">
    <property type="entry name" value="Aldolase class I"/>
    <property type="match status" value="1"/>
</dbReference>
<comment type="similarity">
    <text evidence="2">Belongs to the organic radical-activating enzymes family.</text>
</comment>
<dbReference type="STRING" id="679200.HMPREF9333_01708"/>
<dbReference type="SFLD" id="SFLDG01118">
    <property type="entry name" value="activating_enzymes__group_2"/>
    <property type="match status" value="1"/>
</dbReference>
<evidence type="ECO:0000313" key="12">
    <source>
        <dbReference type="EMBL" id="EHI55088.1"/>
    </source>
</evidence>
<dbReference type="Proteomes" id="UP000003011">
    <property type="component" value="Unassembled WGS sequence"/>
</dbReference>
<sequence length="300" mass="34477">MEHLLLDIQKYSIHNGEGIRTTIFFKGCPLKCKWCHNPESQSYRAEIMYNKEKCVSCMRCLMKCPQKGIVEKDGFYPVPRDKCDACATCVDFCIYGAREKAGRLYSVDEVIKEIEKDKMFYEQSNGGVTLSGGEVMTQDINFILQILKRCDRMGYNVNIDTCGYSSFERFEKILPYVDTFLYDIKHIDPDKHRLLTGKDNVLILDNLKKLNDKNGKIHIRIPVIEGVNSDDENINGIADFIKDMNITMVSLLPYHAIGQGKYDRIDMEYEGTDFSAPGEERMLEIKNIFERKNIPVKIGG</sequence>
<dbReference type="InterPro" id="IPR013785">
    <property type="entry name" value="Aldolase_TIM"/>
</dbReference>
<dbReference type="GO" id="GO:0046872">
    <property type="term" value="F:metal ion binding"/>
    <property type="evidence" value="ECO:0007669"/>
    <property type="project" value="UniProtKB-KW"/>
</dbReference>
<evidence type="ECO:0000259" key="10">
    <source>
        <dbReference type="PROSITE" id="PS51379"/>
    </source>
</evidence>
<evidence type="ECO:0000256" key="6">
    <source>
        <dbReference type="ARBA" id="ARBA00023002"/>
    </source>
</evidence>
<dbReference type="InterPro" id="IPR012839">
    <property type="entry name" value="Organic_radical_activase"/>
</dbReference>
<dbReference type="GO" id="GO:0016491">
    <property type="term" value="F:oxidoreductase activity"/>
    <property type="evidence" value="ECO:0007669"/>
    <property type="project" value="UniProtKB-KW"/>
</dbReference>
<dbReference type="PIRSF" id="PIRSF000371">
    <property type="entry name" value="PFL_act_enz"/>
    <property type="match status" value="1"/>
</dbReference>
<evidence type="ECO:0000256" key="5">
    <source>
        <dbReference type="ARBA" id="ARBA00022723"/>
    </source>
</evidence>
<dbReference type="PATRIC" id="fig|679200.3.peg.1805"/>
<dbReference type="InterPro" id="IPR040074">
    <property type="entry name" value="BssD/PflA/YjjW"/>
</dbReference>
<dbReference type="InterPro" id="IPR017896">
    <property type="entry name" value="4Fe4S_Fe-S-bd"/>
</dbReference>
<name>G5GJG8_9FIRM</name>
<reference evidence="12 13" key="1">
    <citation type="submission" date="2011-08" db="EMBL/GenBank/DDBJ databases">
        <title>The Genome Sequence of Johnsonella ignava ATCC 51276.</title>
        <authorList>
            <consortium name="The Broad Institute Genome Sequencing Platform"/>
            <person name="Earl A."/>
            <person name="Ward D."/>
            <person name="Feldgarden M."/>
            <person name="Gevers D."/>
            <person name="Izard J."/>
            <person name="Blanton J.M."/>
            <person name="Baranova O.V."/>
            <person name="Dewhirst F.E."/>
            <person name="Young S.K."/>
            <person name="Zeng Q."/>
            <person name="Gargeya S."/>
            <person name="Fitzgerald M."/>
            <person name="Haas B."/>
            <person name="Abouelleil A."/>
            <person name="Alvarado L."/>
            <person name="Arachchi H.M."/>
            <person name="Berlin A."/>
            <person name="Brown A."/>
            <person name="Chapman S.B."/>
            <person name="Chen Z."/>
            <person name="Dunbar C."/>
            <person name="Freedman E."/>
            <person name="Gearin G."/>
            <person name="Gellesch M."/>
            <person name="Goldberg J."/>
            <person name="Griggs A."/>
            <person name="Gujja S."/>
            <person name="Heiman D."/>
            <person name="Howarth C."/>
            <person name="Larson L."/>
            <person name="Lui A."/>
            <person name="MacDonald P.J.P."/>
            <person name="Montmayeur A."/>
            <person name="Murphy C."/>
            <person name="Neiman D."/>
            <person name="Pearson M."/>
            <person name="Priest M."/>
            <person name="Roberts A."/>
            <person name="Saif S."/>
            <person name="Shea T."/>
            <person name="Shenoy N."/>
            <person name="Sisk P."/>
            <person name="Stolte C."/>
            <person name="Sykes S."/>
            <person name="Wortman J."/>
            <person name="Nusbaum C."/>
            <person name="Birren B."/>
        </authorList>
    </citation>
    <scope>NUCLEOTIDE SEQUENCE [LARGE SCALE GENOMIC DNA]</scope>
    <source>
        <strain evidence="12 13">ATCC 51276</strain>
    </source>
</reference>
<dbReference type="PROSITE" id="PS51379">
    <property type="entry name" value="4FE4S_FER_2"/>
    <property type="match status" value="1"/>
</dbReference>
<dbReference type="PANTHER" id="PTHR30352">
    <property type="entry name" value="PYRUVATE FORMATE-LYASE-ACTIVATING ENZYME"/>
    <property type="match status" value="1"/>
</dbReference>
<evidence type="ECO:0000256" key="9">
    <source>
        <dbReference type="ARBA" id="ARBA00047365"/>
    </source>
</evidence>
<dbReference type="SFLD" id="SFLDS00029">
    <property type="entry name" value="Radical_SAM"/>
    <property type="match status" value="1"/>
</dbReference>
<feature type="domain" description="Radical SAM core" evidence="11">
    <location>
        <begin position="14"/>
        <end position="295"/>
    </location>
</feature>
<dbReference type="InterPro" id="IPR007197">
    <property type="entry name" value="rSAM"/>
</dbReference>
<dbReference type="InterPro" id="IPR058240">
    <property type="entry name" value="rSAM_sf"/>
</dbReference>
<dbReference type="InterPro" id="IPR001989">
    <property type="entry name" value="Radical_activat_CS"/>
</dbReference>
<evidence type="ECO:0000256" key="7">
    <source>
        <dbReference type="ARBA" id="ARBA00023004"/>
    </source>
</evidence>
<keyword evidence="7" id="KW-0408">Iron</keyword>
<proteinExistence type="inferred from homology"/>
<dbReference type="EMBL" id="ACZL01000029">
    <property type="protein sequence ID" value="EHI55088.1"/>
    <property type="molecule type" value="Genomic_DNA"/>
</dbReference>
<organism evidence="12 13">
    <name type="scientific">Johnsonella ignava ATCC 51276</name>
    <dbReference type="NCBI Taxonomy" id="679200"/>
    <lineage>
        <taxon>Bacteria</taxon>
        <taxon>Bacillati</taxon>
        <taxon>Bacillota</taxon>
        <taxon>Clostridia</taxon>
        <taxon>Lachnospirales</taxon>
        <taxon>Lachnospiraceae</taxon>
        <taxon>Johnsonella</taxon>
    </lineage>
</organism>
<evidence type="ECO:0000256" key="3">
    <source>
        <dbReference type="ARBA" id="ARBA00022485"/>
    </source>
</evidence>
<dbReference type="InterPro" id="IPR017900">
    <property type="entry name" value="4Fe4S_Fe_S_CS"/>
</dbReference>
<dbReference type="PROSITE" id="PS00198">
    <property type="entry name" value="4FE4S_FER_1"/>
    <property type="match status" value="1"/>
</dbReference>
<evidence type="ECO:0008006" key="14">
    <source>
        <dbReference type="Google" id="ProtNLM"/>
    </source>
</evidence>
<evidence type="ECO:0000256" key="8">
    <source>
        <dbReference type="ARBA" id="ARBA00023014"/>
    </source>
</evidence>
<dbReference type="eggNOG" id="COG1180">
    <property type="taxonomic scope" value="Bacteria"/>
</dbReference>
<dbReference type="PROSITE" id="PS01087">
    <property type="entry name" value="RADICAL_ACTIVATING"/>
    <property type="match status" value="1"/>
</dbReference>
<dbReference type="SUPFAM" id="SSF102114">
    <property type="entry name" value="Radical SAM enzymes"/>
    <property type="match status" value="1"/>
</dbReference>
<dbReference type="PROSITE" id="PS51918">
    <property type="entry name" value="RADICAL_SAM"/>
    <property type="match status" value="1"/>
</dbReference>
<dbReference type="SUPFAM" id="SSF54862">
    <property type="entry name" value="4Fe-4S ferredoxins"/>
    <property type="match status" value="1"/>
</dbReference>
<comment type="caution">
    <text evidence="12">The sequence shown here is derived from an EMBL/GenBank/DDBJ whole genome shotgun (WGS) entry which is preliminary data.</text>
</comment>
<protein>
    <recommendedName>
        <fullName evidence="14">Glycyl-radical enzyme activating protein family</fullName>
    </recommendedName>
</protein>
<evidence type="ECO:0000256" key="1">
    <source>
        <dbReference type="ARBA" id="ARBA00001966"/>
    </source>
</evidence>
<accession>G5GJG8</accession>
<keyword evidence="5" id="KW-0479">Metal-binding</keyword>
<evidence type="ECO:0000313" key="13">
    <source>
        <dbReference type="Proteomes" id="UP000003011"/>
    </source>
</evidence>
<dbReference type="HOGENOM" id="CLU_058969_0_0_9"/>
<dbReference type="Gene3D" id="3.30.70.20">
    <property type="match status" value="1"/>
</dbReference>
<dbReference type="AlphaFoldDB" id="G5GJG8"/>
<dbReference type="GO" id="GO:0051539">
    <property type="term" value="F:4 iron, 4 sulfur cluster binding"/>
    <property type="evidence" value="ECO:0007669"/>
    <property type="project" value="UniProtKB-KW"/>
</dbReference>
<dbReference type="PANTHER" id="PTHR30352:SF4">
    <property type="entry name" value="PYRUVATE FORMATE-LYASE 2-ACTIVATING ENZYME"/>
    <property type="match status" value="1"/>
</dbReference>
<evidence type="ECO:0000256" key="4">
    <source>
        <dbReference type="ARBA" id="ARBA00022691"/>
    </source>
</evidence>
<dbReference type="RefSeq" id="WP_005541486.1">
    <property type="nucleotide sequence ID" value="NZ_JH378835.1"/>
</dbReference>
<keyword evidence="4" id="KW-0949">S-adenosyl-L-methionine</keyword>
<dbReference type="OrthoDB" id="9782387at2"/>
<dbReference type="InterPro" id="IPR034457">
    <property type="entry name" value="Organic_radical-activating"/>
</dbReference>
<dbReference type="NCBIfam" id="TIGR02494">
    <property type="entry name" value="PFLE_PFLC"/>
    <property type="match status" value="1"/>
</dbReference>
<feature type="domain" description="4Fe-4S ferredoxin-type" evidence="10">
    <location>
        <begin position="45"/>
        <end position="74"/>
    </location>
</feature>
<keyword evidence="6" id="KW-0560">Oxidoreductase</keyword>
<comment type="cofactor">
    <cofactor evidence="1">
        <name>[4Fe-4S] cluster</name>
        <dbReference type="ChEBI" id="CHEBI:49883"/>
    </cofactor>
</comment>
<evidence type="ECO:0000256" key="2">
    <source>
        <dbReference type="ARBA" id="ARBA00009777"/>
    </source>
</evidence>
<dbReference type="Pfam" id="PF04055">
    <property type="entry name" value="Radical_SAM"/>
    <property type="match status" value="1"/>
</dbReference>
<gene>
    <name evidence="12" type="ORF">HMPREF9333_01708</name>
</gene>
<comment type="catalytic activity">
    <reaction evidence="9">
        <text>glycyl-[protein] + reduced [flavodoxin] + S-adenosyl-L-methionine = glycin-2-yl radical-[protein] + semiquinone [flavodoxin] + 5'-deoxyadenosine + L-methionine + H(+)</text>
        <dbReference type="Rhea" id="RHEA:61976"/>
        <dbReference type="Rhea" id="RHEA-COMP:10622"/>
        <dbReference type="Rhea" id="RHEA-COMP:14480"/>
        <dbReference type="Rhea" id="RHEA-COMP:15993"/>
        <dbReference type="Rhea" id="RHEA-COMP:15994"/>
        <dbReference type="ChEBI" id="CHEBI:15378"/>
        <dbReference type="ChEBI" id="CHEBI:17319"/>
        <dbReference type="ChEBI" id="CHEBI:29947"/>
        <dbReference type="ChEBI" id="CHEBI:32722"/>
        <dbReference type="ChEBI" id="CHEBI:57618"/>
        <dbReference type="ChEBI" id="CHEBI:57844"/>
        <dbReference type="ChEBI" id="CHEBI:59789"/>
        <dbReference type="ChEBI" id="CHEBI:140311"/>
    </reaction>
</comment>
<dbReference type="Pfam" id="PF13353">
    <property type="entry name" value="Fer4_12"/>
    <property type="match status" value="1"/>
</dbReference>
<dbReference type="SFLD" id="SFLDG01066">
    <property type="entry name" value="organic_radical-activating_enz"/>
    <property type="match status" value="1"/>
</dbReference>
<keyword evidence="13" id="KW-1185">Reference proteome</keyword>
<evidence type="ECO:0000259" key="11">
    <source>
        <dbReference type="PROSITE" id="PS51918"/>
    </source>
</evidence>